<reference evidence="5" key="3">
    <citation type="submission" date="2025-04" db="UniProtKB">
        <authorList>
            <consortium name="RefSeq"/>
        </authorList>
    </citation>
    <scope>IDENTIFICATION</scope>
    <source>
        <strain evidence="5">CBS 781.70</strain>
    </source>
</reference>
<feature type="region of interest" description="Disordered" evidence="1">
    <location>
        <begin position="175"/>
        <end position="235"/>
    </location>
</feature>
<dbReference type="AlphaFoldDB" id="A0A6G1FS81"/>
<feature type="transmembrane region" description="Helical" evidence="2">
    <location>
        <begin position="44"/>
        <end position="67"/>
    </location>
</feature>
<name>A0A6G1FS81_9PEZI</name>
<evidence type="ECO:0000313" key="3">
    <source>
        <dbReference type="EMBL" id="KAF1808578.1"/>
    </source>
</evidence>
<protein>
    <submittedName>
        <fullName evidence="3 5">Uncharacterized protein</fullName>
    </submittedName>
</protein>
<feature type="transmembrane region" description="Helical" evidence="2">
    <location>
        <begin position="128"/>
        <end position="145"/>
    </location>
</feature>
<evidence type="ECO:0000313" key="5">
    <source>
        <dbReference type="RefSeq" id="XP_033530209.1"/>
    </source>
</evidence>
<feature type="transmembrane region" description="Helical" evidence="2">
    <location>
        <begin position="381"/>
        <end position="414"/>
    </location>
</feature>
<feature type="transmembrane region" description="Helical" evidence="2">
    <location>
        <begin position="435"/>
        <end position="463"/>
    </location>
</feature>
<keyword evidence="4" id="KW-1185">Reference proteome</keyword>
<feature type="transmembrane region" description="Helical" evidence="2">
    <location>
        <begin position="520"/>
        <end position="539"/>
    </location>
</feature>
<keyword evidence="2" id="KW-0472">Membrane</keyword>
<keyword evidence="2" id="KW-0812">Transmembrane</keyword>
<feature type="compositionally biased region" description="Basic and acidic residues" evidence="1">
    <location>
        <begin position="308"/>
        <end position="322"/>
    </location>
</feature>
<feature type="compositionally biased region" description="Polar residues" evidence="1">
    <location>
        <begin position="294"/>
        <end position="307"/>
    </location>
</feature>
<evidence type="ECO:0000256" key="1">
    <source>
        <dbReference type="SAM" id="MobiDB-lite"/>
    </source>
</evidence>
<feature type="compositionally biased region" description="Basic and acidic residues" evidence="1">
    <location>
        <begin position="221"/>
        <end position="232"/>
    </location>
</feature>
<reference evidence="3 5" key="1">
    <citation type="submission" date="2020-01" db="EMBL/GenBank/DDBJ databases">
        <authorList>
            <consortium name="DOE Joint Genome Institute"/>
            <person name="Haridas S."/>
            <person name="Albert R."/>
            <person name="Binder M."/>
            <person name="Bloem J."/>
            <person name="Labutti K."/>
            <person name="Salamov A."/>
            <person name="Andreopoulos B."/>
            <person name="Baker S.E."/>
            <person name="Barry K."/>
            <person name="Bills G."/>
            <person name="Bluhm B.H."/>
            <person name="Cannon C."/>
            <person name="Castanera R."/>
            <person name="Culley D.E."/>
            <person name="Daum C."/>
            <person name="Ezra D."/>
            <person name="Gonzalez J.B."/>
            <person name="Henrissat B."/>
            <person name="Kuo A."/>
            <person name="Liang C."/>
            <person name="Lipzen A."/>
            <person name="Lutzoni F."/>
            <person name="Magnuson J."/>
            <person name="Mondo S."/>
            <person name="Nolan M."/>
            <person name="Ohm R."/>
            <person name="Pangilinan J."/>
            <person name="Park H.-J."/>
            <person name="Ramirez L."/>
            <person name="Alfaro M."/>
            <person name="Sun H."/>
            <person name="Tritt A."/>
            <person name="Yoshinaga Y."/>
            <person name="Zwiers L.-H."/>
            <person name="Turgeon B.G."/>
            <person name="Goodwin S.B."/>
            <person name="Spatafora J.W."/>
            <person name="Crous P.W."/>
            <person name="Grigoriev I.V."/>
        </authorList>
    </citation>
    <scope>NUCLEOTIDE SEQUENCE</scope>
    <source>
        <strain evidence="3 5">CBS 781.70</strain>
    </source>
</reference>
<reference evidence="5" key="2">
    <citation type="submission" date="2020-04" db="EMBL/GenBank/DDBJ databases">
        <authorList>
            <consortium name="NCBI Genome Project"/>
        </authorList>
    </citation>
    <scope>NUCLEOTIDE SEQUENCE</scope>
    <source>
        <strain evidence="5">CBS 781.70</strain>
    </source>
</reference>
<dbReference type="GeneID" id="54420919"/>
<keyword evidence="2" id="KW-1133">Transmembrane helix</keyword>
<evidence type="ECO:0000256" key="2">
    <source>
        <dbReference type="SAM" id="Phobius"/>
    </source>
</evidence>
<sequence>MASPNPSISWLQAFPILPLLALNTMIQPVGRVLGTSAFHSVWLRASPIICALDTLGFAFRFLTYYTLLRASPRKAMLIIGMDRFNEAEIDNGIRKTTIVATILRLFGFFLGILPPTYVVGAWGDIRWTMAWAWMYAASYVVLEIASQRARRELSELSKPQYTPIGFELEEIIEEPDNGKISHAASTEDTEDEENDRAKLLKDETQEEPEESASTKYKPGRTSREVGDIHDENNDSTADQVEFTASASTEHLLSNGIDGDQRRKDDDDGSILPQVKSWAMANRAGRIQEVIDGSTVAQAETTESTNEGRPSDLESAKNSDSKYADPITSPRLPTLKHTLACMDMILFGWGCLLHAIFLYWAFLDLIQPLLNRHILSSSSWEMPLFLLSLPFIFACLFLIMAGSGGTAWVTWMLAATFSEFANRHLPTSIQKCASTVVVIVTLGLAGLGVVGAYFVLFAMGYLLLSDYMRWVYGLLSVEAVVLLIFSTICFSLYILLKLVAEANRGVKEKLWVSRYVGEDGVVLLTCVLVTFTVSILWYRYRYSSSAHWAQDWRDALVVNTTATNSTMTNTTIVNSTKTS</sequence>
<dbReference type="RefSeq" id="XP_033530209.1">
    <property type="nucleotide sequence ID" value="XM_033680349.1"/>
</dbReference>
<feature type="region of interest" description="Disordered" evidence="1">
    <location>
        <begin position="290"/>
        <end position="324"/>
    </location>
</feature>
<dbReference type="EMBL" id="ML975182">
    <property type="protein sequence ID" value="KAF1808578.1"/>
    <property type="molecule type" value="Genomic_DNA"/>
</dbReference>
<feature type="transmembrane region" description="Helical" evidence="2">
    <location>
        <begin position="469"/>
        <end position="499"/>
    </location>
</feature>
<feature type="transmembrane region" description="Helical" evidence="2">
    <location>
        <begin position="102"/>
        <end position="122"/>
    </location>
</feature>
<organism evidence="3">
    <name type="scientific">Eremomyces bilateralis CBS 781.70</name>
    <dbReference type="NCBI Taxonomy" id="1392243"/>
    <lineage>
        <taxon>Eukaryota</taxon>
        <taxon>Fungi</taxon>
        <taxon>Dikarya</taxon>
        <taxon>Ascomycota</taxon>
        <taxon>Pezizomycotina</taxon>
        <taxon>Dothideomycetes</taxon>
        <taxon>Dothideomycetes incertae sedis</taxon>
        <taxon>Eremomycetales</taxon>
        <taxon>Eremomycetaceae</taxon>
        <taxon>Eremomyces</taxon>
    </lineage>
</organism>
<gene>
    <name evidence="3 5" type="ORF">P152DRAFT_462437</name>
</gene>
<proteinExistence type="predicted"/>
<dbReference type="OrthoDB" id="5327992at2759"/>
<feature type="transmembrane region" description="Helical" evidence="2">
    <location>
        <begin position="338"/>
        <end position="361"/>
    </location>
</feature>
<accession>A0A6G1FS81</accession>
<evidence type="ECO:0000313" key="4">
    <source>
        <dbReference type="Proteomes" id="UP000504638"/>
    </source>
</evidence>
<dbReference type="Proteomes" id="UP000504638">
    <property type="component" value="Unplaced"/>
</dbReference>